<protein>
    <submittedName>
        <fullName evidence="1">Uncharacterized protein</fullName>
    </submittedName>
</protein>
<organism evidence="1 2">
    <name type="scientific">Thalictrum thalictroides</name>
    <name type="common">Rue-anemone</name>
    <name type="synonym">Anemone thalictroides</name>
    <dbReference type="NCBI Taxonomy" id="46969"/>
    <lineage>
        <taxon>Eukaryota</taxon>
        <taxon>Viridiplantae</taxon>
        <taxon>Streptophyta</taxon>
        <taxon>Embryophyta</taxon>
        <taxon>Tracheophyta</taxon>
        <taxon>Spermatophyta</taxon>
        <taxon>Magnoliopsida</taxon>
        <taxon>Ranunculales</taxon>
        <taxon>Ranunculaceae</taxon>
        <taxon>Thalictroideae</taxon>
        <taxon>Thalictrum</taxon>
    </lineage>
</organism>
<evidence type="ECO:0000313" key="2">
    <source>
        <dbReference type="Proteomes" id="UP000554482"/>
    </source>
</evidence>
<evidence type="ECO:0000313" key="1">
    <source>
        <dbReference type="EMBL" id="KAF5197581.1"/>
    </source>
</evidence>
<keyword evidence="2" id="KW-1185">Reference proteome</keyword>
<dbReference type="Proteomes" id="UP000554482">
    <property type="component" value="Unassembled WGS sequence"/>
</dbReference>
<dbReference type="EMBL" id="JABWDY010014519">
    <property type="protein sequence ID" value="KAF5197581.1"/>
    <property type="molecule type" value="Genomic_DNA"/>
</dbReference>
<name>A0A7J6WJP7_THATH</name>
<reference evidence="1 2" key="1">
    <citation type="submission" date="2020-06" db="EMBL/GenBank/DDBJ databases">
        <title>Transcriptomic and genomic resources for Thalictrum thalictroides and T. hernandezii: Facilitating candidate gene discovery in an emerging model plant lineage.</title>
        <authorList>
            <person name="Arias T."/>
            <person name="Riano-Pachon D.M."/>
            <person name="Di Stilio V.S."/>
        </authorList>
    </citation>
    <scope>NUCLEOTIDE SEQUENCE [LARGE SCALE GENOMIC DNA]</scope>
    <source>
        <strain evidence="2">cv. WT478/WT964</strain>
        <tissue evidence="1">Leaves</tissue>
    </source>
</reference>
<dbReference type="AlphaFoldDB" id="A0A7J6WJP7"/>
<sequence>MHKGGELSTVNMNYKQGLSLFMKCLDSLGQDKIPSIQCPQIEKERKKNGNNNMKLIDEFYKVA</sequence>
<comment type="caution">
    <text evidence="1">The sequence shown here is derived from an EMBL/GenBank/DDBJ whole genome shotgun (WGS) entry which is preliminary data.</text>
</comment>
<proteinExistence type="predicted"/>
<accession>A0A7J6WJP7</accession>
<gene>
    <name evidence="1" type="ORF">FRX31_012832</name>
</gene>